<dbReference type="Proteomes" id="UP000078390">
    <property type="component" value="Unassembled WGS sequence"/>
</dbReference>
<evidence type="ECO:0000313" key="2">
    <source>
        <dbReference type="Proteomes" id="UP000078390"/>
    </source>
</evidence>
<dbReference type="OrthoDB" id="10021131at2"/>
<dbReference type="EMBL" id="LWLG01000008">
    <property type="protein sequence ID" value="OAQ20625.1"/>
    <property type="molecule type" value="Genomic_DNA"/>
</dbReference>
<name>A0A179D3J1_9BACT</name>
<comment type="caution">
    <text evidence="1">The sequence shown here is derived from an EMBL/GenBank/DDBJ whole genome shotgun (WGS) entry which is preliminary data.</text>
</comment>
<accession>A0A179D3J1</accession>
<keyword evidence="2" id="KW-1185">Reference proteome</keyword>
<reference evidence="1 2" key="1">
    <citation type="submission" date="2016-04" db="EMBL/GenBank/DDBJ databases">
        <title>Genome analysis of Thermosulfurimonas dismutans, the first thermophilic sulfur-disproportionating bacterium of the phylum Thermodesulfobacteria.</title>
        <authorList>
            <person name="Mardanov A.V."/>
            <person name="Beletsky A.V."/>
            <person name="Kadnikov V.V."/>
            <person name="Slobodkin A.I."/>
            <person name="Ravin N.V."/>
        </authorList>
    </citation>
    <scope>NUCLEOTIDE SEQUENCE [LARGE SCALE GENOMIC DNA]</scope>
    <source>
        <strain evidence="1 2">S95</strain>
    </source>
</reference>
<dbReference type="InterPro" id="IPR036890">
    <property type="entry name" value="HATPase_C_sf"/>
</dbReference>
<dbReference type="STRING" id="999894.TDIS_1240"/>
<dbReference type="SUPFAM" id="SSF55874">
    <property type="entry name" value="ATPase domain of HSP90 chaperone/DNA topoisomerase II/histidine kinase"/>
    <property type="match status" value="1"/>
</dbReference>
<dbReference type="AlphaFoldDB" id="A0A179D3J1"/>
<evidence type="ECO:0000313" key="1">
    <source>
        <dbReference type="EMBL" id="OAQ20625.1"/>
    </source>
</evidence>
<gene>
    <name evidence="1" type="ORF">TDIS_1240</name>
</gene>
<proteinExistence type="predicted"/>
<dbReference type="PATRIC" id="fig|999894.6.peg.1237"/>
<dbReference type="RefSeq" id="WP_068670411.1">
    <property type="nucleotide sequence ID" value="NZ_LWLG01000008.1"/>
</dbReference>
<organism evidence="1 2">
    <name type="scientific">Thermosulfurimonas dismutans</name>
    <dbReference type="NCBI Taxonomy" id="999894"/>
    <lineage>
        <taxon>Bacteria</taxon>
        <taxon>Pseudomonadati</taxon>
        <taxon>Thermodesulfobacteriota</taxon>
        <taxon>Thermodesulfobacteria</taxon>
        <taxon>Thermodesulfobacteriales</taxon>
        <taxon>Thermodesulfobacteriaceae</taxon>
        <taxon>Thermosulfurimonas</taxon>
    </lineage>
</organism>
<sequence>MIKIGSYDKNSLVRSGIIGSILKFSKPREVLIYPFLDYLYLYFQPSKKDDPLVFMFWEGDRCIFSSFNDLYYTKKYGLIKENFTPPPHRMLLSDSGFYLSIHKVNSQKLKQFEKKKNAKSNRDNLAELQNELLPVDKEKTESLEILFEDSQFKLFFIERGTLNSLLSAIQSEIKDPYMSKLVDDYEKQIDEDLDIKFVNKCTDGLRVILDECWQDIQDFLSINSEDKPELGNIFCVIRMACYKNLRYTIFPYTAKILLSKNQANILQDWMEHKCNKCRKNCKVKNGANIVDVLEAPLSKNARAIADLVFCSGIVEFGREPSDKVWDTYKENFEMDKSRQQVERCIYPSGYIYYVPIHVGGHPWLALFTFSSGQDRWLYNYTFYRDIISVVATKLRLKALDQYILQIGNIFIEKLNEPSKLVSEFIEETNKKLKWLARIYPFPLIRIEENKKAKKIDVLYYRNLPIIAKENPFFGKPQVNYGAFKEEVLLEKVVDYINKEVSHVLEIHNLSVSRHSAIFSHAMPTYINKIKGDVINKRYEKVLEKLDFLSNFCNLAMAAIDSRRRNRLNFSSKKLEEFKFFLQETIIEKTIERVADYIEVKPKITFFWNIEKCGNVIYTEEYLFSVIYEVILNAVKYSIEKGNIEISLSLKNNDKVFLIVSNYSRFDYEKTKRIIKAILEGTDDYLGTEFLKLCARACNYDQPKWRCEKINNGKYTKIITEIQIAKMEEIK</sequence>
<protein>
    <submittedName>
        <fullName evidence="1">Uncharacterized protein</fullName>
    </submittedName>
</protein>